<feature type="domain" description="DNA mismatch repair proteins mutS family" evidence="5">
    <location>
        <begin position="134"/>
        <end position="175"/>
    </location>
</feature>
<dbReference type="RefSeq" id="XP_060290127.1">
    <property type="nucleotide sequence ID" value="XM_060446165.1"/>
</dbReference>
<organism evidence="6 7">
    <name type="scientific">Lasiosphaeria miniovina</name>
    <dbReference type="NCBI Taxonomy" id="1954250"/>
    <lineage>
        <taxon>Eukaryota</taxon>
        <taxon>Fungi</taxon>
        <taxon>Dikarya</taxon>
        <taxon>Ascomycota</taxon>
        <taxon>Pezizomycotina</taxon>
        <taxon>Sordariomycetes</taxon>
        <taxon>Sordariomycetidae</taxon>
        <taxon>Sordariales</taxon>
        <taxon>Lasiosphaeriaceae</taxon>
        <taxon>Lasiosphaeria</taxon>
    </lineage>
</organism>
<accession>A0AA39ZTH4</accession>
<gene>
    <name evidence="6" type="ORF">B0T26DRAFT_756830</name>
</gene>
<dbReference type="InterPro" id="IPR045076">
    <property type="entry name" value="MutS"/>
</dbReference>
<dbReference type="AlphaFoldDB" id="A0AA39ZTH4"/>
<evidence type="ECO:0000313" key="6">
    <source>
        <dbReference type="EMBL" id="KAK0703268.1"/>
    </source>
</evidence>
<proteinExistence type="inferred from homology"/>
<keyword evidence="2" id="KW-0547">Nucleotide-binding</keyword>
<dbReference type="Proteomes" id="UP001172101">
    <property type="component" value="Unassembled WGS sequence"/>
</dbReference>
<dbReference type="GO" id="GO:0030983">
    <property type="term" value="F:mismatched DNA binding"/>
    <property type="evidence" value="ECO:0007669"/>
    <property type="project" value="InterPro"/>
</dbReference>
<sequence>MPDLSEPLSFWETAFDKRKVRESKLHELLEKQKGVLKCKTLKFTDMSATAAVKRYCFKQLEELAIRIISQPDCLISMAKASSVLGSPSCRPEFVDDERSVLDFSELRYPCMLNTVADFIPNNIELGGDDAKINLVTGANAAGKSTILQMSCVAVIMAQIRCHVPAVSARLTPVDRGGLALETIRFTGDPIPRGDVPERTGSALGQELKRERTVFGQQISRPDVGAAAKNLAGSASQVALAKFSDV</sequence>
<reference evidence="6" key="1">
    <citation type="submission" date="2023-06" db="EMBL/GenBank/DDBJ databases">
        <title>Genome-scale phylogeny and comparative genomics of the fungal order Sordariales.</title>
        <authorList>
            <consortium name="Lawrence Berkeley National Laboratory"/>
            <person name="Hensen N."/>
            <person name="Bonometti L."/>
            <person name="Westerberg I."/>
            <person name="Brannstrom I.O."/>
            <person name="Guillou S."/>
            <person name="Cros-Aarteil S."/>
            <person name="Calhoun S."/>
            <person name="Haridas S."/>
            <person name="Kuo A."/>
            <person name="Mondo S."/>
            <person name="Pangilinan J."/>
            <person name="Riley R."/>
            <person name="LaButti K."/>
            <person name="Andreopoulos B."/>
            <person name="Lipzen A."/>
            <person name="Chen C."/>
            <person name="Yanf M."/>
            <person name="Daum C."/>
            <person name="Ng V."/>
            <person name="Clum A."/>
            <person name="Steindorff A."/>
            <person name="Ohm R."/>
            <person name="Martin F."/>
            <person name="Silar P."/>
            <person name="Natvig D."/>
            <person name="Lalanne C."/>
            <person name="Gautier V."/>
            <person name="Ament-velasquez S.L."/>
            <person name="Kruys A."/>
            <person name="Hutchinson M.I."/>
            <person name="Powell A.J."/>
            <person name="Barry K."/>
            <person name="Miller A.N."/>
            <person name="Grigoriev I.V."/>
            <person name="Debuchy R."/>
            <person name="Gladieux P."/>
            <person name="Thoren M.H."/>
            <person name="Johannesson H."/>
        </authorList>
    </citation>
    <scope>NUCLEOTIDE SEQUENCE</scope>
    <source>
        <strain evidence="6">SMH2392-1A</strain>
    </source>
</reference>
<dbReference type="PANTHER" id="PTHR11361">
    <property type="entry name" value="DNA MISMATCH REPAIR PROTEIN MUTS FAMILY MEMBER"/>
    <property type="match status" value="1"/>
</dbReference>
<dbReference type="InterPro" id="IPR000432">
    <property type="entry name" value="DNA_mismatch_repair_MutS_C"/>
</dbReference>
<dbReference type="PANTHER" id="PTHR11361:SF148">
    <property type="entry name" value="DNA MISMATCH REPAIR PROTEIN MSH6"/>
    <property type="match status" value="1"/>
</dbReference>
<dbReference type="GO" id="GO:0005524">
    <property type="term" value="F:ATP binding"/>
    <property type="evidence" value="ECO:0007669"/>
    <property type="project" value="UniProtKB-KW"/>
</dbReference>
<keyword evidence="3" id="KW-0067">ATP-binding</keyword>
<evidence type="ECO:0000259" key="5">
    <source>
        <dbReference type="Pfam" id="PF00488"/>
    </source>
</evidence>
<comment type="similarity">
    <text evidence="1">Belongs to the DNA mismatch repair MutS family.</text>
</comment>
<name>A0AA39ZTH4_9PEZI</name>
<protein>
    <submittedName>
        <fullName evidence="6">Muts domain V-domain-containing protein</fullName>
    </submittedName>
</protein>
<dbReference type="InterPro" id="IPR027417">
    <property type="entry name" value="P-loop_NTPase"/>
</dbReference>
<evidence type="ECO:0000256" key="3">
    <source>
        <dbReference type="ARBA" id="ARBA00022840"/>
    </source>
</evidence>
<evidence type="ECO:0000256" key="1">
    <source>
        <dbReference type="ARBA" id="ARBA00006271"/>
    </source>
</evidence>
<dbReference type="GO" id="GO:0032301">
    <property type="term" value="C:MutSalpha complex"/>
    <property type="evidence" value="ECO:0007669"/>
    <property type="project" value="TreeGrafter"/>
</dbReference>
<dbReference type="EMBL" id="JAUIRO010000008">
    <property type="protein sequence ID" value="KAK0703268.1"/>
    <property type="molecule type" value="Genomic_DNA"/>
</dbReference>
<dbReference type="GO" id="GO:0006298">
    <property type="term" value="P:mismatch repair"/>
    <property type="evidence" value="ECO:0007669"/>
    <property type="project" value="InterPro"/>
</dbReference>
<evidence type="ECO:0000256" key="4">
    <source>
        <dbReference type="ARBA" id="ARBA00023125"/>
    </source>
</evidence>
<comment type="caution">
    <text evidence="6">The sequence shown here is derived from an EMBL/GenBank/DDBJ whole genome shotgun (WGS) entry which is preliminary data.</text>
</comment>
<keyword evidence="4" id="KW-0238">DNA-binding</keyword>
<evidence type="ECO:0000256" key="2">
    <source>
        <dbReference type="ARBA" id="ARBA00022741"/>
    </source>
</evidence>
<dbReference type="Gene3D" id="3.40.50.300">
    <property type="entry name" value="P-loop containing nucleotide triphosphate hydrolases"/>
    <property type="match status" value="1"/>
</dbReference>
<keyword evidence="7" id="KW-1185">Reference proteome</keyword>
<dbReference type="GO" id="GO:0140664">
    <property type="term" value="F:ATP-dependent DNA damage sensor activity"/>
    <property type="evidence" value="ECO:0007669"/>
    <property type="project" value="InterPro"/>
</dbReference>
<dbReference type="SUPFAM" id="SSF52540">
    <property type="entry name" value="P-loop containing nucleoside triphosphate hydrolases"/>
    <property type="match status" value="1"/>
</dbReference>
<dbReference type="Pfam" id="PF00488">
    <property type="entry name" value="MutS_V"/>
    <property type="match status" value="1"/>
</dbReference>
<evidence type="ECO:0000313" key="7">
    <source>
        <dbReference type="Proteomes" id="UP001172101"/>
    </source>
</evidence>
<dbReference type="GeneID" id="85329435"/>